<gene>
    <name evidence="5 6" type="primary">hypA</name>
    <name evidence="6" type="ORF">AB6T85_10340</name>
</gene>
<dbReference type="NCBIfam" id="NF002979">
    <property type="entry name" value="PRK03681.1"/>
    <property type="match status" value="1"/>
</dbReference>
<proteinExistence type="inferred from homology"/>
<dbReference type="PANTHER" id="PTHR34535">
    <property type="entry name" value="HYDROGENASE MATURATION FACTOR HYPA"/>
    <property type="match status" value="1"/>
</dbReference>
<evidence type="ECO:0000256" key="3">
    <source>
        <dbReference type="ARBA" id="ARBA00022723"/>
    </source>
</evidence>
<dbReference type="InterPro" id="IPR020538">
    <property type="entry name" value="Hydgase_Ni_incorp_HypA/HybF_CS"/>
</dbReference>
<keyword evidence="4 5" id="KW-0862">Zinc</keyword>
<dbReference type="Pfam" id="PF01155">
    <property type="entry name" value="HypA"/>
    <property type="match status" value="1"/>
</dbReference>
<dbReference type="PROSITE" id="PS01249">
    <property type="entry name" value="HYPA"/>
    <property type="match status" value="1"/>
</dbReference>
<evidence type="ECO:0000256" key="2">
    <source>
        <dbReference type="ARBA" id="ARBA00022596"/>
    </source>
</evidence>
<feature type="binding site" evidence="5">
    <location>
        <position position="93"/>
    </location>
    <ligand>
        <name>Zn(2+)</name>
        <dbReference type="ChEBI" id="CHEBI:29105"/>
    </ligand>
</feature>
<dbReference type="Proteomes" id="UP001565243">
    <property type="component" value="Unassembled WGS sequence"/>
</dbReference>
<sequence length="114" mass="12897">MHEITLCQNAVEIMQQFALRHHARRITSVWLEVGAFSCVEPEALRFCFDLACRQTLAEGCDLHLDTPAAVSWCHDCQRDITLLMAGVLLCPDCGGRRLRVIADDGMKIKRIEIE</sequence>
<dbReference type="EMBL" id="JBGFFX010000005">
    <property type="protein sequence ID" value="MEY8770822.1"/>
    <property type="molecule type" value="Genomic_DNA"/>
</dbReference>
<dbReference type="InterPro" id="IPR000688">
    <property type="entry name" value="HypA/HybF"/>
</dbReference>
<comment type="function">
    <text evidence="5">Involved in the maturation of [NiFe] hydrogenases. Required for nickel insertion into the metal center of the hydrogenase.</text>
</comment>
<feature type="binding site" evidence="5">
    <location>
        <position position="73"/>
    </location>
    <ligand>
        <name>Zn(2+)</name>
        <dbReference type="ChEBI" id="CHEBI:29105"/>
    </ligand>
</feature>
<dbReference type="Gene3D" id="3.30.2320.80">
    <property type="match status" value="1"/>
</dbReference>
<dbReference type="NCBIfam" id="NF009046">
    <property type="entry name" value="PRK12380.1"/>
    <property type="match status" value="1"/>
</dbReference>
<evidence type="ECO:0000256" key="4">
    <source>
        <dbReference type="ARBA" id="ARBA00022833"/>
    </source>
</evidence>
<keyword evidence="7" id="KW-1185">Reference proteome</keyword>
<keyword evidence="2 5" id="KW-0533">Nickel</keyword>
<feature type="binding site" evidence="5">
    <location>
        <position position="90"/>
    </location>
    <ligand>
        <name>Zn(2+)</name>
        <dbReference type="ChEBI" id="CHEBI:29105"/>
    </ligand>
</feature>
<accession>A0ABV4E7N2</accession>
<keyword evidence="3 5" id="KW-0479">Metal-binding</keyword>
<evidence type="ECO:0000256" key="1">
    <source>
        <dbReference type="ARBA" id="ARBA00010748"/>
    </source>
</evidence>
<protein>
    <recommendedName>
        <fullName evidence="5">Hydrogenase maturation factor HypA</fullName>
    </recommendedName>
</protein>
<reference evidence="6 7" key="1">
    <citation type="submission" date="2024-07" db="EMBL/GenBank/DDBJ databases">
        <authorList>
            <person name="Hebao G."/>
        </authorList>
    </citation>
    <scope>NUCLEOTIDE SEQUENCE [LARGE SCALE GENOMIC DNA]</scope>
    <source>
        <strain evidence="6 7">ACCC 02193</strain>
    </source>
</reference>
<organism evidence="6 7">
    <name type="scientific">Erwinia aeris</name>
    <dbReference type="NCBI Taxonomy" id="3239803"/>
    <lineage>
        <taxon>Bacteria</taxon>
        <taxon>Pseudomonadati</taxon>
        <taxon>Pseudomonadota</taxon>
        <taxon>Gammaproteobacteria</taxon>
        <taxon>Enterobacterales</taxon>
        <taxon>Erwiniaceae</taxon>
        <taxon>Erwinia</taxon>
    </lineage>
</organism>
<dbReference type="HAMAP" id="MF_00213">
    <property type="entry name" value="HypA_HybF"/>
    <property type="match status" value="1"/>
</dbReference>
<comment type="caution">
    <text evidence="6">The sequence shown here is derived from an EMBL/GenBank/DDBJ whole genome shotgun (WGS) entry which is preliminary data.</text>
</comment>
<evidence type="ECO:0000256" key="5">
    <source>
        <dbReference type="HAMAP-Rule" id="MF_00213"/>
    </source>
</evidence>
<dbReference type="NCBIfam" id="TIGR00100">
    <property type="entry name" value="hypA"/>
    <property type="match status" value="1"/>
</dbReference>
<feature type="binding site" evidence="5">
    <location>
        <position position="76"/>
    </location>
    <ligand>
        <name>Zn(2+)</name>
        <dbReference type="ChEBI" id="CHEBI:29105"/>
    </ligand>
</feature>
<comment type="similarity">
    <text evidence="1 5">Belongs to the HypA/HybF family.</text>
</comment>
<evidence type="ECO:0000313" key="7">
    <source>
        <dbReference type="Proteomes" id="UP001565243"/>
    </source>
</evidence>
<feature type="binding site" evidence="5">
    <location>
        <position position="2"/>
    </location>
    <ligand>
        <name>Ni(2+)</name>
        <dbReference type="ChEBI" id="CHEBI:49786"/>
    </ligand>
</feature>
<evidence type="ECO:0000313" key="6">
    <source>
        <dbReference type="EMBL" id="MEY8770822.1"/>
    </source>
</evidence>
<name>A0ABV4E7N2_9GAMM</name>
<dbReference type="PIRSF" id="PIRSF004761">
    <property type="entry name" value="Hydrgn_mat_HypA"/>
    <property type="match status" value="1"/>
</dbReference>
<dbReference type="PANTHER" id="PTHR34535:SF3">
    <property type="entry name" value="HYDROGENASE MATURATION FACTOR HYPA"/>
    <property type="match status" value="1"/>
</dbReference>
<dbReference type="RefSeq" id="WP_253455227.1">
    <property type="nucleotide sequence ID" value="NZ_JBGFFX010000005.1"/>
</dbReference>